<dbReference type="FunFam" id="3.40.50.80:FF:000009">
    <property type="entry name" value="NADH-cytochrome b5 reductase"/>
    <property type="match status" value="1"/>
</dbReference>
<evidence type="ECO:0000256" key="7">
    <source>
        <dbReference type="ARBA" id="ARBA00022827"/>
    </source>
</evidence>
<proteinExistence type="inferred from homology"/>
<dbReference type="Proteomes" id="UP000193986">
    <property type="component" value="Unassembled WGS sequence"/>
</dbReference>
<evidence type="ECO:0000313" key="13">
    <source>
        <dbReference type="Proteomes" id="UP000193986"/>
    </source>
</evidence>
<dbReference type="OrthoDB" id="432685at2759"/>
<keyword evidence="6" id="KW-0496">Mitochondrion</keyword>
<dbReference type="AlphaFoldDB" id="A0A1Y2B8Z2"/>
<sequence length="344" mass="37660">MIIARAVGPLRAQITHSTRRSYATSSPGRSNTPLYAALAVGLGLAGWYITSNGDVEKVEEKVKSLVAEKKASDEGLGALGVLIKDAWTPFTLEKVEPYNHNSKIYTFSFGEEGKQKISGGQVASALLVKTPEGDEEVKDDKGKPVIRPYTPISPPDLKGSLTLLVKEYKDGKLTPYISSMVPGKDKLLFKGPIPKYKYEPNTFDQGLCIAGGSGITPMWQLISHAMEIPGDRTKFTLIFSNVTPKDILLKEKWDQLAKDHPDRLQVKYVVDKSEKGWSGETGFVTAPLISKLFKRQDGEKVMAFVCGPPPQVNSLAGPKDGPRQGELKGALKELGYNSDEVYKF</sequence>
<feature type="domain" description="FAD-binding FR-type" evidence="11">
    <location>
        <begin position="85"/>
        <end position="199"/>
    </location>
</feature>
<comment type="similarity">
    <text evidence="3">Belongs to the flavoprotein pyridine nucleotide cytochrome reductase family.</text>
</comment>
<dbReference type="Gene3D" id="3.40.50.80">
    <property type="entry name" value="Nucleotide-binding domain of ferredoxin-NADP reductase (FNR) module"/>
    <property type="match status" value="1"/>
</dbReference>
<feature type="binding site" evidence="10">
    <location>
        <position position="164"/>
    </location>
    <ligand>
        <name>FAD</name>
        <dbReference type="ChEBI" id="CHEBI:57692"/>
    </ligand>
</feature>
<feature type="binding site" evidence="10">
    <location>
        <position position="166"/>
    </location>
    <ligand>
        <name>FAD</name>
        <dbReference type="ChEBI" id="CHEBI:57692"/>
    </ligand>
</feature>
<feature type="binding site" evidence="10">
    <location>
        <position position="148"/>
    </location>
    <ligand>
        <name>FAD</name>
        <dbReference type="ChEBI" id="CHEBI:57692"/>
    </ligand>
</feature>
<keyword evidence="13" id="KW-1185">Reference proteome</keyword>
<evidence type="ECO:0000256" key="5">
    <source>
        <dbReference type="ARBA" id="ARBA00022630"/>
    </source>
</evidence>
<dbReference type="Gene3D" id="2.40.30.10">
    <property type="entry name" value="Translation factors"/>
    <property type="match status" value="1"/>
</dbReference>
<dbReference type="PANTHER" id="PTHR19370">
    <property type="entry name" value="NADH-CYTOCHROME B5 REDUCTASE"/>
    <property type="match status" value="1"/>
</dbReference>
<feature type="binding site" evidence="10">
    <location>
        <position position="147"/>
    </location>
    <ligand>
        <name>FAD</name>
        <dbReference type="ChEBI" id="CHEBI:57692"/>
    </ligand>
</feature>
<gene>
    <name evidence="12" type="ORF">BCR39DRAFT_494109</name>
</gene>
<dbReference type="InterPro" id="IPR039261">
    <property type="entry name" value="FNR_nucleotide-bd"/>
</dbReference>
<keyword evidence="7 10" id="KW-0274">FAD</keyword>
<dbReference type="SUPFAM" id="SSF63380">
    <property type="entry name" value="Riboflavin synthase domain-like"/>
    <property type="match status" value="1"/>
</dbReference>
<dbReference type="Pfam" id="PF00175">
    <property type="entry name" value="NAD_binding_1"/>
    <property type="match status" value="1"/>
</dbReference>
<organism evidence="12 13">
    <name type="scientific">Naematelia encephala</name>
    <dbReference type="NCBI Taxonomy" id="71784"/>
    <lineage>
        <taxon>Eukaryota</taxon>
        <taxon>Fungi</taxon>
        <taxon>Dikarya</taxon>
        <taxon>Basidiomycota</taxon>
        <taxon>Agaricomycotina</taxon>
        <taxon>Tremellomycetes</taxon>
        <taxon>Tremellales</taxon>
        <taxon>Naemateliaceae</taxon>
        <taxon>Naematelia</taxon>
    </lineage>
</organism>
<name>A0A1Y2B8Z2_9TREE</name>
<feature type="binding site" evidence="10">
    <location>
        <position position="216"/>
    </location>
    <ligand>
        <name>FAD</name>
        <dbReference type="ChEBI" id="CHEBI:57692"/>
    </ligand>
</feature>
<comment type="caution">
    <text evidence="12">The sequence shown here is derived from an EMBL/GenBank/DDBJ whole genome shotgun (WGS) entry which is preliminary data.</text>
</comment>
<dbReference type="CDD" id="cd06183">
    <property type="entry name" value="cyt_b5_reduct_like"/>
    <property type="match status" value="1"/>
</dbReference>
<evidence type="ECO:0000256" key="8">
    <source>
        <dbReference type="ARBA" id="ARBA00023002"/>
    </source>
</evidence>
<dbReference type="InterPro" id="IPR001433">
    <property type="entry name" value="OxRdtase_FAD/NAD-bd"/>
</dbReference>
<feature type="binding site" evidence="10">
    <location>
        <position position="149"/>
    </location>
    <ligand>
        <name>FAD</name>
        <dbReference type="ChEBI" id="CHEBI:57692"/>
    </ligand>
</feature>
<dbReference type="EMBL" id="MCFC01000016">
    <property type="protein sequence ID" value="ORY31302.1"/>
    <property type="molecule type" value="Genomic_DNA"/>
</dbReference>
<dbReference type="Pfam" id="PF00970">
    <property type="entry name" value="FAD_binding_6"/>
    <property type="match status" value="1"/>
</dbReference>
<dbReference type="EC" id="1.6.2.2" evidence="4"/>
<dbReference type="PANTHER" id="PTHR19370:SF171">
    <property type="entry name" value="NADH-CYTOCHROME B5 REDUCTASE 2"/>
    <property type="match status" value="1"/>
</dbReference>
<dbReference type="InterPro" id="IPR017927">
    <property type="entry name" value="FAD-bd_FR_type"/>
</dbReference>
<evidence type="ECO:0000256" key="10">
    <source>
        <dbReference type="PIRSR" id="PIRSR601834-1"/>
    </source>
</evidence>
<keyword evidence="5 10" id="KW-0285">Flavoprotein</keyword>
<dbReference type="InterPro" id="IPR008333">
    <property type="entry name" value="Cbr1-like_FAD-bd_dom"/>
</dbReference>
<comment type="subcellular location">
    <subcellularLocation>
        <location evidence="2">Mitochondrion outer membrane</location>
        <topology evidence="2">Single-pass membrane protein</topology>
    </subcellularLocation>
</comment>
<accession>A0A1Y2B8Z2</accession>
<evidence type="ECO:0000256" key="2">
    <source>
        <dbReference type="ARBA" id="ARBA00004572"/>
    </source>
</evidence>
<evidence type="ECO:0000259" key="11">
    <source>
        <dbReference type="PROSITE" id="PS51384"/>
    </source>
</evidence>
<dbReference type="PRINTS" id="PR00406">
    <property type="entry name" value="CYTB5RDTASE"/>
</dbReference>
<keyword evidence="6" id="KW-1000">Mitochondrion outer membrane</keyword>
<evidence type="ECO:0000256" key="6">
    <source>
        <dbReference type="ARBA" id="ARBA00022787"/>
    </source>
</evidence>
<dbReference type="PROSITE" id="PS51384">
    <property type="entry name" value="FAD_FR"/>
    <property type="match status" value="1"/>
</dbReference>
<keyword evidence="8" id="KW-0560">Oxidoreductase</keyword>
<dbReference type="SUPFAM" id="SSF52343">
    <property type="entry name" value="Ferredoxin reductase-like, C-terminal NADP-linked domain"/>
    <property type="match status" value="1"/>
</dbReference>
<dbReference type="STRING" id="71784.A0A1Y2B8Z2"/>
<dbReference type="GO" id="GO:0005741">
    <property type="term" value="C:mitochondrial outer membrane"/>
    <property type="evidence" value="ECO:0007669"/>
    <property type="project" value="UniProtKB-SubCell"/>
</dbReference>
<comment type="cofactor">
    <cofactor evidence="1 10">
        <name>FAD</name>
        <dbReference type="ChEBI" id="CHEBI:57692"/>
    </cofactor>
</comment>
<dbReference type="InterPro" id="IPR001834">
    <property type="entry name" value="CBR-like"/>
</dbReference>
<evidence type="ECO:0000313" key="12">
    <source>
        <dbReference type="EMBL" id="ORY31302.1"/>
    </source>
</evidence>
<feature type="binding site" evidence="10">
    <location>
        <position position="172"/>
    </location>
    <ligand>
        <name>FAD</name>
        <dbReference type="ChEBI" id="CHEBI:57692"/>
    </ligand>
</feature>
<reference evidence="12 13" key="1">
    <citation type="submission" date="2016-07" db="EMBL/GenBank/DDBJ databases">
        <title>Pervasive Adenine N6-methylation of Active Genes in Fungi.</title>
        <authorList>
            <consortium name="DOE Joint Genome Institute"/>
            <person name="Mondo S.J."/>
            <person name="Dannebaum R.O."/>
            <person name="Kuo R.C."/>
            <person name="Labutti K."/>
            <person name="Haridas S."/>
            <person name="Kuo A."/>
            <person name="Salamov A."/>
            <person name="Ahrendt S.R."/>
            <person name="Lipzen A."/>
            <person name="Sullivan W."/>
            <person name="Andreopoulos W.B."/>
            <person name="Clum A."/>
            <person name="Lindquist E."/>
            <person name="Daum C."/>
            <person name="Ramamoorthy G.K."/>
            <person name="Gryganskyi A."/>
            <person name="Culley D."/>
            <person name="Magnuson J.K."/>
            <person name="James T.Y."/>
            <person name="O'Malley M.A."/>
            <person name="Stajich J.E."/>
            <person name="Spatafora J.W."/>
            <person name="Visel A."/>
            <person name="Grigoriev I.V."/>
        </authorList>
    </citation>
    <scope>NUCLEOTIDE SEQUENCE [LARGE SCALE GENOMIC DNA]</scope>
    <source>
        <strain evidence="12 13">68-887.2</strain>
    </source>
</reference>
<evidence type="ECO:0000256" key="9">
    <source>
        <dbReference type="ARBA" id="ARBA00023027"/>
    </source>
</evidence>
<dbReference type="GO" id="GO:0090524">
    <property type="term" value="F:cytochrome-b5 reductase activity, acting on NADH"/>
    <property type="evidence" value="ECO:0007669"/>
    <property type="project" value="UniProtKB-EC"/>
</dbReference>
<dbReference type="InterPro" id="IPR017938">
    <property type="entry name" value="Riboflavin_synthase-like_b-brl"/>
</dbReference>
<evidence type="ECO:0000256" key="3">
    <source>
        <dbReference type="ARBA" id="ARBA00006105"/>
    </source>
</evidence>
<keyword evidence="9" id="KW-0520">NAD</keyword>
<evidence type="ECO:0000256" key="1">
    <source>
        <dbReference type="ARBA" id="ARBA00001974"/>
    </source>
</evidence>
<evidence type="ECO:0000256" key="4">
    <source>
        <dbReference type="ARBA" id="ARBA00012011"/>
    </source>
</evidence>
<protein>
    <recommendedName>
        <fullName evidence="4">cytochrome-b5 reductase</fullName>
        <ecNumber evidence="4">1.6.2.2</ecNumber>
    </recommendedName>
</protein>
<keyword evidence="6" id="KW-0472">Membrane</keyword>
<dbReference type="InParanoid" id="A0A1Y2B8Z2"/>